<organism evidence="2 3">
    <name type="scientific">Yersinia pseudotuberculosis serotype O:1b (strain IP 31758)</name>
    <dbReference type="NCBI Taxonomy" id="349747"/>
    <lineage>
        <taxon>Bacteria</taxon>
        <taxon>Pseudomonadati</taxon>
        <taxon>Pseudomonadota</taxon>
        <taxon>Gammaproteobacteria</taxon>
        <taxon>Enterobacterales</taxon>
        <taxon>Yersiniaceae</taxon>
        <taxon>Yersinia</taxon>
    </lineage>
</organism>
<dbReference type="InterPro" id="IPR022753">
    <property type="entry name" value="T4SS_pilus_biogen_PilP"/>
</dbReference>
<dbReference type="EMBL" id="CP000718">
    <property type="protein sequence ID" value="ABS45604.1"/>
    <property type="molecule type" value="Genomic_DNA"/>
</dbReference>
<evidence type="ECO:0000313" key="2">
    <source>
        <dbReference type="EMBL" id="ABS45604.1"/>
    </source>
</evidence>
<name>A0A0U1QT95_YERP3</name>
<dbReference type="HOGENOM" id="CLU_1872577_0_0_6"/>
<feature type="signal peptide" evidence="1">
    <location>
        <begin position="1"/>
        <end position="26"/>
    </location>
</feature>
<keyword evidence="1" id="KW-0732">Signal</keyword>
<reference evidence="2 3" key="1">
    <citation type="journal article" date="2007" name="PLoS Genet.">
        <title>The complete genome sequence of Yersinia pseudotuberculosis IP31758, the causative agent of Far East scarlet-like fever.</title>
        <authorList>
            <person name="Eppinger M."/>
            <person name="Rosovitz M.J."/>
            <person name="Fricke W.F."/>
            <person name="Rasko D.A."/>
            <person name="Kokorina G."/>
            <person name="Fayolle C."/>
            <person name="Lindler L.E."/>
            <person name="Carniel E."/>
            <person name="Ravel J."/>
        </authorList>
    </citation>
    <scope>NUCLEOTIDE SEQUENCE [LARGE SCALE GENOMIC DNA]</scope>
    <source>
        <strain evidence="2 3">IP 31758</strain>
        <plasmid evidence="3">Plasmid plasmid_59kb</plasmid>
    </source>
</reference>
<gene>
    <name evidence="2" type="primary">pilP2</name>
    <name evidence="2" type="ordered locus">YpsIP31758_A0062</name>
</gene>
<evidence type="ECO:0000313" key="3">
    <source>
        <dbReference type="Proteomes" id="UP000002412"/>
    </source>
</evidence>
<dbReference type="AlphaFoldDB" id="A0A0U1QT95"/>
<proteinExistence type="predicted"/>
<protein>
    <submittedName>
        <fullName evidence="2">Type IV pilus biogenesis/secretion protein PilP</fullName>
    </submittedName>
</protein>
<dbReference type="NCBIfam" id="TIGR03021">
    <property type="entry name" value="pilP_fam"/>
    <property type="match status" value="1"/>
</dbReference>
<evidence type="ECO:0000256" key="1">
    <source>
        <dbReference type="SAM" id="SignalP"/>
    </source>
</evidence>
<dbReference type="Proteomes" id="UP000002412">
    <property type="component" value="Plasmid p_59kb"/>
</dbReference>
<keyword evidence="2" id="KW-0614">Plasmid</keyword>
<dbReference type="KEGG" id="ypi:YpsIP31758_A0062"/>
<dbReference type="PROSITE" id="PS51257">
    <property type="entry name" value="PROKAR_LIPOPROTEIN"/>
    <property type="match status" value="1"/>
</dbReference>
<dbReference type="RefSeq" id="WP_011988448.1">
    <property type="nucleotide sequence ID" value="NC_009704.1"/>
</dbReference>
<accession>A0A0U1QT95</accession>
<geneLocation type="plasmid" evidence="3">
    <name>plasmid_59kb</name>
</geneLocation>
<feature type="chain" id="PRO_5006713845" evidence="1">
    <location>
        <begin position="27"/>
        <end position="147"/>
    </location>
</feature>
<sequence>MVKSKLIKNRVYFLLLSIIISCSVSANEISEVKSVWDLDVLQSQTTYLKALAAFQEAKDKSGGTMPIVGSVAPGVNSAQKILLPQVIKIVGNGSGLSVRLVLSNGTEMTKKKGDSIPGGYKLTKVTLDEVSISDAAGTSFILSEVGS</sequence>